<dbReference type="InterPro" id="IPR018910">
    <property type="entry name" value="LpqB_C"/>
</dbReference>
<feature type="domain" description="GerMN" evidence="1">
    <location>
        <begin position="198"/>
        <end position="288"/>
    </location>
</feature>
<evidence type="ECO:0000259" key="1">
    <source>
        <dbReference type="SMART" id="SM00909"/>
    </source>
</evidence>
<dbReference type="PROSITE" id="PS51257">
    <property type="entry name" value="PROKAR_LIPOPROTEIN"/>
    <property type="match status" value="1"/>
</dbReference>
<dbReference type="EMBL" id="CAEZTU010000018">
    <property type="protein sequence ID" value="CAB4576427.1"/>
    <property type="molecule type" value="Genomic_DNA"/>
</dbReference>
<name>A0A6J6EJZ7_9ZZZZ</name>
<dbReference type="Pfam" id="PF10646">
    <property type="entry name" value="Germane"/>
    <property type="match status" value="1"/>
</dbReference>
<dbReference type="AlphaFoldDB" id="A0A6J6EJZ7"/>
<accession>A0A6J6EJZ7</accession>
<protein>
    <submittedName>
        <fullName evidence="2">Unannotated protein</fullName>
    </submittedName>
</protein>
<dbReference type="SMART" id="SM00909">
    <property type="entry name" value="Germane"/>
    <property type="match status" value="1"/>
</dbReference>
<evidence type="ECO:0000313" key="2">
    <source>
        <dbReference type="EMBL" id="CAB4576427.1"/>
    </source>
</evidence>
<gene>
    <name evidence="2" type="ORF">UFOPK1740_00595</name>
</gene>
<dbReference type="Pfam" id="PF10647">
    <property type="entry name" value="Gmad1"/>
    <property type="match status" value="1"/>
</dbReference>
<dbReference type="Pfam" id="PF25976">
    <property type="entry name" value="LpqB_N"/>
    <property type="match status" value="1"/>
</dbReference>
<dbReference type="InterPro" id="IPR019606">
    <property type="entry name" value="GerMN"/>
</dbReference>
<organism evidence="2">
    <name type="scientific">freshwater metagenome</name>
    <dbReference type="NCBI Taxonomy" id="449393"/>
    <lineage>
        <taxon>unclassified sequences</taxon>
        <taxon>metagenomes</taxon>
        <taxon>ecological metagenomes</taxon>
    </lineage>
</organism>
<proteinExistence type="predicted"/>
<reference evidence="2" key="1">
    <citation type="submission" date="2020-05" db="EMBL/GenBank/DDBJ databases">
        <authorList>
            <person name="Chiriac C."/>
            <person name="Salcher M."/>
            <person name="Ghai R."/>
            <person name="Kavagutti S V."/>
        </authorList>
    </citation>
    <scope>NUCLEOTIDE SEQUENCE</scope>
</reference>
<dbReference type="InterPro" id="IPR059026">
    <property type="entry name" value="LpqB_N"/>
</dbReference>
<sequence>MIKKYLLLFLALVVVGCGSIPQQSSIKEGANLGAVSVGSIVRVIASSPEPGMSPEEIVSGFLNASASSDNDFKIAREYLIPDLQNIWQPTQEINVYEGQGRLNTLQENTVVFSAPLYATIDSKSRLTLSEPNAQLIQEFNLIQVNNEWRINLKNDNLLISKVDLNRSFTSYPLWFPDSSLKTLVPDHVVLPKSMTGNATRLMQLLLGGPGENLMGGVNTAFPIGTTLAINSVPVSSGLATVSLNEAALGAEPFMRELISAQIVKTLSSVQEISAVRINVGSQPLIVPNTPIRQNISLWDKFSPDFGRTNDALAIADGKIVRLAPDLVEPITNPYFNSENWFAAVENREKNVLAGVNVDRTRLVVETANINGVKRSSVSGQGLRVPKTDVYGAVWVTGINQVSVIQNNKLLNVSISEVDKQNIIDVIPSPDGVRVAIILNTVYGSELRLGTIVRDEQSIQINFLRKVLRDGFSVNNATWQDEITLLYLDSSVDPANIYAVDTFTGLSKILYSQSGATNIAGVTKKPLLLTLVTDIILERVSGNWIERGELINATYPG</sequence>